<evidence type="ECO:0000256" key="2">
    <source>
        <dbReference type="ARBA" id="ARBA00022801"/>
    </source>
</evidence>
<evidence type="ECO:0000313" key="5">
    <source>
        <dbReference type="EMBL" id="RRQ04241.1"/>
    </source>
</evidence>
<comment type="caution">
    <text evidence="5">The sequence shown here is derived from an EMBL/GenBank/DDBJ whole genome shotgun (WGS) entry which is preliminary data.</text>
</comment>
<name>A0A426Q540_9CORY</name>
<evidence type="ECO:0000256" key="1">
    <source>
        <dbReference type="ARBA" id="ARBA00008324"/>
    </source>
</evidence>
<dbReference type="SUPFAM" id="SSF54637">
    <property type="entry name" value="Thioesterase/thiol ester dehydrase-isomerase"/>
    <property type="match status" value="1"/>
</dbReference>
<keyword evidence="2" id="KW-0378">Hydrolase</keyword>
<dbReference type="AlphaFoldDB" id="A0A426Q540"/>
<dbReference type="PANTHER" id="PTHR43240">
    <property type="entry name" value="1,4-DIHYDROXY-2-NAPHTHOYL-COA THIOESTERASE 1"/>
    <property type="match status" value="1"/>
</dbReference>
<dbReference type="Gene3D" id="3.10.129.10">
    <property type="entry name" value="Hotdog Thioesterase"/>
    <property type="match status" value="1"/>
</dbReference>
<accession>A0A426Q540</accession>
<comment type="similarity">
    <text evidence="1">Belongs to the thioesterase PaaI family.</text>
</comment>
<organism evidence="5 6">
    <name type="scientific">Corynebacterium bovis</name>
    <dbReference type="NCBI Taxonomy" id="36808"/>
    <lineage>
        <taxon>Bacteria</taxon>
        <taxon>Bacillati</taxon>
        <taxon>Actinomycetota</taxon>
        <taxon>Actinomycetes</taxon>
        <taxon>Mycobacteriales</taxon>
        <taxon>Corynebacteriaceae</taxon>
        <taxon>Corynebacterium</taxon>
    </lineage>
</organism>
<dbReference type="GO" id="GO:0061522">
    <property type="term" value="F:1,4-dihydroxy-2-naphthoyl-CoA thioesterase activity"/>
    <property type="evidence" value="ECO:0007669"/>
    <property type="project" value="TreeGrafter"/>
</dbReference>
<dbReference type="CDD" id="cd03443">
    <property type="entry name" value="PaaI_thioesterase"/>
    <property type="match status" value="1"/>
</dbReference>
<dbReference type="Proteomes" id="UP000278422">
    <property type="component" value="Unassembled WGS sequence"/>
</dbReference>
<reference evidence="5 6" key="1">
    <citation type="submission" date="2018-01" db="EMBL/GenBank/DDBJ databases">
        <title>Twenty Corynebacterium bovis Genomes.</title>
        <authorList>
            <person name="Gulvik C.A."/>
        </authorList>
    </citation>
    <scope>NUCLEOTIDE SEQUENCE [LARGE SCALE GENOMIC DNA]</scope>
    <source>
        <strain evidence="5 6">16-2004</strain>
    </source>
</reference>
<sequence length="200" mass="20657">MSDGRSGGTGDGRSDGHSGGRSDGPGDGRGAGTGGGRGDGMRRYGELMALAAERVLDAAERDEVDRLTSTGGGLDATLGTRYVEVGPGRVVVRLEVTDRHLQPWGVTNGGVYCSLGESTASIASFIAAGAEAPVMGIVNETQFLRPSVAGDVIVSTAVPVHLGRTSHLWRVEHVNEATGKMCAVTQLRTTVLVDGARGRR</sequence>
<dbReference type="InterPro" id="IPR029069">
    <property type="entry name" value="HotDog_dom_sf"/>
</dbReference>
<gene>
    <name evidence="5" type="ORF">CXF42_04885</name>
</gene>
<dbReference type="InterPro" id="IPR006683">
    <property type="entry name" value="Thioestr_dom"/>
</dbReference>
<feature type="compositionally biased region" description="Basic and acidic residues" evidence="3">
    <location>
        <begin position="12"/>
        <end position="26"/>
    </location>
</feature>
<protein>
    <recommendedName>
        <fullName evidence="4">Thioesterase domain-containing protein</fullName>
    </recommendedName>
</protein>
<feature type="compositionally biased region" description="Gly residues" evidence="3">
    <location>
        <begin position="1"/>
        <end position="11"/>
    </location>
</feature>
<evidence type="ECO:0000256" key="3">
    <source>
        <dbReference type="SAM" id="MobiDB-lite"/>
    </source>
</evidence>
<proteinExistence type="inferred from homology"/>
<dbReference type="RefSeq" id="WP_125174884.1">
    <property type="nucleotide sequence ID" value="NZ_JBHYBM010000075.1"/>
</dbReference>
<feature type="compositionally biased region" description="Gly residues" evidence="3">
    <location>
        <begin position="27"/>
        <end position="38"/>
    </location>
</feature>
<dbReference type="GO" id="GO:0005829">
    <property type="term" value="C:cytosol"/>
    <property type="evidence" value="ECO:0007669"/>
    <property type="project" value="TreeGrafter"/>
</dbReference>
<dbReference type="NCBIfam" id="TIGR00369">
    <property type="entry name" value="unchar_dom_1"/>
    <property type="match status" value="1"/>
</dbReference>
<feature type="domain" description="Thioesterase" evidence="4">
    <location>
        <begin position="105"/>
        <end position="181"/>
    </location>
</feature>
<dbReference type="InterPro" id="IPR003736">
    <property type="entry name" value="PAAI_dom"/>
</dbReference>
<dbReference type="PANTHER" id="PTHR43240:SF5">
    <property type="entry name" value="1,4-DIHYDROXY-2-NAPHTHOYL-COA THIOESTERASE 1"/>
    <property type="match status" value="1"/>
</dbReference>
<dbReference type="EMBL" id="PQNQ01000010">
    <property type="protein sequence ID" value="RRQ04241.1"/>
    <property type="molecule type" value="Genomic_DNA"/>
</dbReference>
<keyword evidence="6" id="KW-1185">Reference proteome</keyword>
<dbReference type="Pfam" id="PF03061">
    <property type="entry name" value="4HBT"/>
    <property type="match status" value="1"/>
</dbReference>
<feature type="region of interest" description="Disordered" evidence="3">
    <location>
        <begin position="1"/>
        <end position="40"/>
    </location>
</feature>
<evidence type="ECO:0000259" key="4">
    <source>
        <dbReference type="Pfam" id="PF03061"/>
    </source>
</evidence>
<evidence type="ECO:0000313" key="6">
    <source>
        <dbReference type="Proteomes" id="UP000278422"/>
    </source>
</evidence>